<evidence type="ECO:0000313" key="9">
    <source>
        <dbReference type="Proteomes" id="UP001201161"/>
    </source>
</evidence>
<protein>
    <submittedName>
        <fullName evidence="8">Sulfatase</fullName>
    </submittedName>
</protein>
<dbReference type="Proteomes" id="UP001201161">
    <property type="component" value="Unassembled WGS sequence"/>
</dbReference>
<accession>A0ABS9HD62</accession>
<evidence type="ECO:0000256" key="2">
    <source>
        <dbReference type="ARBA" id="ARBA00022729"/>
    </source>
</evidence>
<dbReference type="InterPro" id="IPR017850">
    <property type="entry name" value="Alkaline_phosphatase_core_sf"/>
</dbReference>
<dbReference type="PROSITE" id="PS00523">
    <property type="entry name" value="SULFATASE_1"/>
    <property type="match status" value="1"/>
</dbReference>
<dbReference type="InterPro" id="IPR024607">
    <property type="entry name" value="Sulfatase_CS"/>
</dbReference>
<comment type="similarity">
    <text evidence="1">Belongs to the sulfatase family.</text>
</comment>
<evidence type="ECO:0000256" key="1">
    <source>
        <dbReference type="ARBA" id="ARBA00008779"/>
    </source>
</evidence>
<feature type="compositionally biased region" description="Basic and acidic residues" evidence="5">
    <location>
        <begin position="250"/>
        <end position="261"/>
    </location>
</feature>
<dbReference type="CDD" id="cd16147">
    <property type="entry name" value="G6S"/>
    <property type="match status" value="1"/>
</dbReference>
<dbReference type="SUPFAM" id="SSF53649">
    <property type="entry name" value="Alkaline phosphatase-like"/>
    <property type="match status" value="1"/>
</dbReference>
<keyword evidence="4" id="KW-0325">Glycoprotein</keyword>
<name>A0ABS9HD62_9ACTN</name>
<sequence length="544" mass="58452">MPRHLTATAVASATALLAIVLPGSTGTPASTAAPAATPASLSAGQPNVVVITVDDMREDELVHMPKTRALLADAGVTFENSFSPYPLCCPARSSFLTGLYTHNHEVWSHAEPWGFKVLEDAETLPVWLQRAGYETAFLGKYLNGYGAQPAPDGSSPTSTTYIPPGWSDWRGAIDGGPGPEFPDKDGGTYRFFNTTLNDNGEFYLEPGRYQSNVFGDLSTQIITENAGDDVPFFFWANYVAPHHGQPGEPDDPKPIKRDDGATTRFQTTARPAEVRGRFDAVLTEAPGAAGEDDVSDKPFFIRDLPPLNAAEQAGLLETARQRAEALSVVDDQVERTIAALEATGELDDTIVAFTSDNGYFLGEHRIRQGKILPYEPALAVPLLVRGPGIPAGEVRTDPFTSIDFAPTILAAAGTTVDFPLNGRNMLDVARTGDRGWDRAVLTETGPRDVVADLDESGPRLSAKDPGPTAQRFSQGVRTRSYLYVEHASDEVELYDMRTDPGQLTNVAGTRAYAADQAALAKTLARLRNCTGGACQAPMPARLRS</sequence>
<dbReference type="Pfam" id="PF00884">
    <property type="entry name" value="Sulfatase"/>
    <property type="match status" value="1"/>
</dbReference>
<evidence type="ECO:0000256" key="4">
    <source>
        <dbReference type="ARBA" id="ARBA00023180"/>
    </source>
</evidence>
<evidence type="ECO:0000256" key="6">
    <source>
        <dbReference type="SAM" id="SignalP"/>
    </source>
</evidence>
<proteinExistence type="inferred from homology"/>
<evidence type="ECO:0000259" key="7">
    <source>
        <dbReference type="Pfam" id="PF00884"/>
    </source>
</evidence>
<dbReference type="PANTHER" id="PTHR43108">
    <property type="entry name" value="N-ACETYLGLUCOSAMINE-6-SULFATASE FAMILY MEMBER"/>
    <property type="match status" value="1"/>
</dbReference>
<gene>
    <name evidence="8" type="ORF">L2K70_16085</name>
</gene>
<evidence type="ECO:0000256" key="3">
    <source>
        <dbReference type="ARBA" id="ARBA00022801"/>
    </source>
</evidence>
<keyword evidence="3" id="KW-0378">Hydrolase</keyword>
<keyword evidence="2 6" id="KW-0732">Signal</keyword>
<feature type="chain" id="PRO_5046860011" evidence="6">
    <location>
        <begin position="33"/>
        <end position="544"/>
    </location>
</feature>
<keyword evidence="9" id="KW-1185">Reference proteome</keyword>
<evidence type="ECO:0000313" key="8">
    <source>
        <dbReference type="EMBL" id="MCF6379135.1"/>
    </source>
</evidence>
<dbReference type="Gene3D" id="3.40.720.10">
    <property type="entry name" value="Alkaline Phosphatase, subunit A"/>
    <property type="match status" value="1"/>
</dbReference>
<evidence type="ECO:0000256" key="5">
    <source>
        <dbReference type="SAM" id="MobiDB-lite"/>
    </source>
</evidence>
<comment type="caution">
    <text evidence="8">The sequence shown here is derived from an EMBL/GenBank/DDBJ whole genome shotgun (WGS) entry which is preliminary data.</text>
</comment>
<dbReference type="PANTHER" id="PTHR43108:SF8">
    <property type="entry name" value="SD21168P"/>
    <property type="match status" value="1"/>
</dbReference>
<organism evidence="8 9">
    <name type="scientific">Nocardioides potassii</name>
    <dbReference type="NCBI Taxonomy" id="2911371"/>
    <lineage>
        <taxon>Bacteria</taxon>
        <taxon>Bacillati</taxon>
        <taxon>Actinomycetota</taxon>
        <taxon>Actinomycetes</taxon>
        <taxon>Propionibacteriales</taxon>
        <taxon>Nocardioidaceae</taxon>
        <taxon>Nocardioides</taxon>
    </lineage>
</organism>
<dbReference type="RefSeq" id="WP_236403456.1">
    <property type="nucleotide sequence ID" value="NZ_JAKJHZ010000009.1"/>
</dbReference>
<dbReference type="EMBL" id="JAKJHZ010000009">
    <property type="protein sequence ID" value="MCF6379135.1"/>
    <property type="molecule type" value="Genomic_DNA"/>
</dbReference>
<dbReference type="InterPro" id="IPR000917">
    <property type="entry name" value="Sulfatase_N"/>
</dbReference>
<reference evidence="8 9" key="1">
    <citation type="submission" date="2022-01" db="EMBL/GenBank/DDBJ databases">
        <title>Nocardioides sp. nov., an actinomycete isolated from mining soil.</title>
        <authorList>
            <person name="Liu L."/>
        </authorList>
    </citation>
    <scope>NUCLEOTIDE SEQUENCE [LARGE SCALE GENOMIC DNA]</scope>
    <source>
        <strain evidence="8 9">KLBMP 9356</strain>
    </source>
</reference>
<feature type="region of interest" description="Disordered" evidence="5">
    <location>
        <begin position="243"/>
        <end position="265"/>
    </location>
</feature>
<feature type="signal peptide" evidence="6">
    <location>
        <begin position="1"/>
        <end position="32"/>
    </location>
</feature>
<feature type="domain" description="Sulfatase N-terminal" evidence="7">
    <location>
        <begin position="46"/>
        <end position="413"/>
    </location>
</feature>